<evidence type="ECO:0000256" key="4">
    <source>
        <dbReference type="ARBA" id="ARBA00013029"/>
    </source>
</evidence>
<accession>A0A7Y6IT39</accession>
<keyword evidence="5" id="KW-0963">Cytoplasm</keyword>
<keyword evidence="7" id="KW-0319">Glycerol metabolism</keyword>
<dbReference type="EC" id="1.1.5.3" evidence="4 11"/>
<gene>
    <name evidence="14" type="ORF">HT134_26200</name>
</gene>
<dbReference type="AlphaFoldDB" id="A0A7Y6IT39"/>
<evidence type="ECO:0000259" key="13">
    <source>
        <dbReference type="Pfam" id="PF16901"/>
    </source>
</evidence>
<keyword evidence="6 11" id="KW-0285">Flavoprotein</keyword>
<evidence type="ECO:0000313" key="14">
    <source>
        <dbReference type="EMBL" id="NUW43596.1"/>
    </source>
</evidence>
<evidence type="ECO:0000256" key="8">
    <source>
        <dbReference type="ARBA" id="ARBA00022827"/>
    </source>
</evidence>
<dbReference type="InterPro" id="IPR031656">
    <property type="entry name" value="DAO_C"/>
</dbReference>
<comment type="similarity">
    <text evidence="3 11">Belongs to the FAD-dependent glycerol-3-phosphate dehydrogenase family.</text>
</comment>
<sequence length="578" mass="62711">MRSSTVTSVPLGPAYRAETLRRLGDDEFDVLVVGGGVVGAGAALDAVSRGLSVALVEAQDWAAGTSSRSSKLVHGGLRYLEQLDFKLVREALKERGLLLTRLAPHLVRPVPFLFPLRHRLWERFYVGAGIALYDMLDGRRILPRHRHMSRRRALAAAPSLSPDALVGAVQYHDAQVDDARFAMTLARTAAQYGAAVATRARVTGLVRDGDRVTGARVTDLEDGREIVVRARQVINATGVWTDETARMAGNKGGLRVRASKGVHITVPRDRITLHTGLILRTEKSVLFTIPWGRHWIIGTTDTDWNLDKGRPVASRADIEYLLDQVNKVLSTPLTHDDIDGVYTGLRPLLAGDASDTAKLSREHTVARPAPGLVVIAGGKYTTYRVMAKDAVDVAARELGTAVPRSVTDRLPLLGAEGYEALRNGRARLAARAGVDVARVERLLGRYGSAVEDVLGLIEEDPSLGEPLTGAADYLRAEALYAATHEGALHLEDVLVRRTRISIEERDRGVAAAAEVAAIIAPVLGWDEEDVRRETERYRTMVHAEMSAELQPDDVSAAAARAEICEEAGPRADDRAVGV</sequence>
<keyword evidence="9 11" id="KW-0560">Oxidoreductase</keyword>
<organism evidence="14 15">
    <name type="scientific">Nonomuraea rhodomycinica</name>
    <dbReference type="NCBI Taxonomy" id="1712872"/>
    <lineage>
        <taxon>Bacteria</taxon>
        <taxon>Bacillati</taxon>
        <taxon>Actinomycetota</taxon>
        <taxon>Actinomycetes</taxon>
        <taxon>Streptosporangiales</taxon>
        <taxon>Streptosporangiaceae</taxon>
        <taxon>Nonomuraea</taxon>
    </lineage>
</organism>
<comment type="subcellular location">
    <subcellularLocation>
        <location evidence="2">Cytoplasm</location>
    </subcellularLocation>
</comment>
<evidence type="ECO:0000256" key="10">
    <source>
        <dbReference type="ARBA" id="ARBA00049055"/>
    </source>
</evidence>
<name>A0A7Y6IT39_9ACTN</name>
<proteinExistence type="inferred from homology"/>
<dbReference type="PANTHER" id="PTHR11985:SF31">
    <property type="entry name" value="GLYCEROL-3-PHOSPHATE DEHYDROGENASE 2"/>
    <property type="match status" value="1"/>
</dbReference>
<evidence type="ECO:0000256" key="1">
    <source>
        <dbReference type="ARBA" id="ARBA00001974"/>
    </source>
</evidence>
<dbReference type="GO" id="GO:0004368">
    <property type="term" value="F:glycerol-3-phosphate dehydrogenase (quinone) activity"/>
    <property type="evidence" value="ECO:0007669"/>
    <property type="project" value="UniProtKB-EC"/>
</dbReference>
<dbReference type="InterPro" id="IPR000447">
    <property type="entry name" value="G3P_DH_FAD-dep"/>
</dbReference>
<dbReference type="PANTHER" id="PTHR11985">
    <property type="entry name" value="GLYCEROL-3-PHOSPHATE DEHYDROGENASE"/>
    <property type="match status" value="1"/>
</dbReference>
<dbReference type="SUPFAM" id="SSF54373">
    <property type="entry name" value="FAD-linked reductases, C-terminal domain"/>
    <property type="match status" value="1"/>
</dbReference>
<evidence type="ECO:0000313" key="15">
    <source>
        <dbReference type="Proteomes" id="UP000546126"/>
    </source>
</evidence>
<evidence type="ECO:0000256" key="11">
    <source>
        <dbReference type="RuleBase" id="RU361217"/>
    </source>
</evidence>
<dbReference type="PROSITE" id="PS00977">
    <property type="entry name" value="FAD_G3PDH_1"/>
    <property type="match status" value="1"/>
</dbReference>
<evidence type="ECO:0000256" key="2">
    <source>
        <dbReference type="ARBA" id="ARBA00004496"/>
    </source>
</evidence>
<dbReference type="Pfam" id="PF01266">
    <property type="entry name" value="DAO"/>
    <property type="match status" value="1"/>
</dbReference>
<dbReference type="Gene3D" id="3.50.50.60">
    <property type="entry name" value="FAD/NAD(P)-binding domain"/>
    <property type="match status" value="1"/>
</dbReference>
<dbReference type="InterPro" id="IPR006076">
    <property type="entry name" value="FAD-dep_OxRdtase"/>
</dbReference>
<evidence type="ECO:0000256" key="3">
    <source>
        <dbReference type="ARBA" id="ARBA00007330"/>
    </source>
</evidence>
<dbReference type="InterPro" id="IPR038299">
    <property type="entry name" value="DAO_C_sf"/>
</dbReference>
<evidence type="ECO:0000256" key="6">
    <source>
        <dbReference type="ARBA" id="ARBA00022630"/>
    </source>
</evidence>
<feature type="domain" description="FAD dependent oxidoreductase" evidence="12">
    <location>
        <begin position="29"/>
        <end position="378"/>
    </location>
</feature>
<dbReference type="InterPro" id="IPR036188">
    <property type="entry name" value="FAD/NAD-bd_sf"/>
</dbReference>
<dbReference type="EMBL" id="JABWGO010000007">
    <property type="protein sequence ID" value="NUW43596.1"/>
    <property type="molecule type" value="Genomic_DNA"/>
</dbReference>
<dbReference type="RefSeq" id="WP_175603133.1">
    <property type="nucleotide sequence ID" value="NZ_JABWGO010000007.1"/>
</dbReference>
<dbReference type="Gene3D" id="1.10.8.870">
    <property type="entry name" value="Alpha-glycerophosphate oxidase, cap domain"/>
    <property type="match status" value="1"/>
</dbReference>
<dbReference type="PRINTS" id="PR01001">
    <property type="entry name" value="FADG3PDH"/>
</dbReference>
<dbReference type="GO" id="GO:0006071">
    <property type="term" value="P:glycerol metabolic process"/>
    <property type="evidence" value="ECO:0007669"/>
    <property type="project" value="UniProtKB-KW"/>
</dbReference>
<dbReference type="PROSITE" id="PS00978">
    <property type="entry name" value="FAD_G3PDH_2"/>
    <property type="match status" value="1"/>
</dbReference>
<evidence type="ECO:0000256" key="7">
    <source>
        <dbReference type="ARBA" id="ARBA00022798"/>
    </source>
</evidence>
<dbReference type="FunFam" id="1.10.8.870:FF:000003">
    <property type="entry name" value="Glycerol-3-phosphate dehydrogenase"/>
    <property type="match status" value="1"/>
</dbReference>
<protein>
    <recommendedName>
        <fullName evidence="4 11">Glycerol-3-phosphate dehydrogenase</fullName>
        <ecNumber evidence="4 11">1.1.5.3</ecNumber>
    </recommendedName>
</protein>
<dbReference type="Proteomes" id="UP000546126">
    <property type="component" value="Unassembled WGS sequence"/>
</dbReference>
<dbReference type="GO" id="GO:0009331">
    <property type="term" value="C:glycerol-3-phosphate dehydrogenase (FAD) complex"/>
    <property type="evidence" value="ECO:0007669"/>
    <property type="project" value="UniProtKB-UniRule"/>
</dbReference>
<comment type="cofactor">
    <cofactor evidence="1 11">
        <name>FAD</name>
        <dbReference type="ChEBI" id="CHEBI:57692"/>
    </cofactor>
</comment>
<dbReference type="SUPFAM" id="SSF51905">
    <property type="entry name" value="FAD/NAD(P)-binding domain"/>
    <property type="match status" value="1"/>
</dbReference>
<comment type="catalytic activity">
    <reaction evidence="10 11">
        <text>a quinone + sn-glycerol 3-phosphate = dihydroxyacetone phosphate + a quinol</text>
        <dbReference type="Rhea" id="RHEA:18977"/>
        <dbReference type="ChEBI" id="CHEBI:24646"/>
        <dbReference type="ChEBI" id="CHEBI:57597"/>
        <dbReference type="ChEBI" id="CHEBI:57642"/>
        <dbReference type="ChEBI" id="CHEBI:132124"/>
        <dbReference type="EC" id="1.1.5.3"/>
    </reaction>
</comment>
<dbReference type="GO" id="GO:0046168">
    <property type="term" value="P:glycerol-3-phosphate catabolic process"/>
    <property type="evidence" value="ECO:0007669"/>
    <property type="project" value="TreeGrafter"/>
</dbReference>
<evidence type="ECO:0000256" key="9">
    <source>
        <dbReference type="ARBA" id="ARBA00023002"/>
    </source>
</evidence>
<keyword evidence="8" id="KW-0274">FAD</keyword>
<comment type="caution">
    <text evidence="14">The sequence shown here is derived from an EMBL/GenBank/DDBJ whole genome shotgun (WGS) entry which is preliminary data.</text>
</comment>
<feature type="domain" description="Alpha-glycerophosphate oxidase C-terminal" evidence="13">
    <location>
        <begin position="405"/>
        <end position="529"/>
    </location>
</feature>
<reference evidence="14 15" key="1">
    <citation type="submission" date="2020-06" db="EMBL/GenBank/DDBJ databases">
        <authorList>
            <person name="Chanama M."/>
        </authorList>
    </citation>
    <scope>NUCLEOTIDE SEQUENCE [LARGE SCALE GENOMIC DNA]</scope>
    <source>
        <strain evidence="14 15">TBRC6557</strain>
    </source>
</reference>
<evidence type="ECO:0000259" key="12">
    <source>
        <dbReference type="Pfam" id="PF01266"/>
    </source>
</evidence>
<keyword evidence="15" id="KW-1185">Reference proteome</keyword>
<evidence type="ECO:0000256" key="5">
    <source>
        <dbReference type="ARBA" id="ARBA00022490"/>
    </source>
</evidence>
<dbReference type="Pfam" id="PF16901">
    <property type="entry name" value="DAO_C"/>
    <property type="match status" value="1"/>
</dbReference>
<dbReference type="Gene3D" id="3.30.9.10">
    <property type="entry name" value="D-Amino Acid Oxidase, subunit A, domain 2"/>
    <property type="match status" value="1"/>
</dbReference>